<reference evidence="2" key="1">
    <citation type="journal article" date="2023" name="Hortic. Res.">
        <title>A chromosome-level phased genome enabling allele-level studies in sweet orange: a case study on citrus Huanglongbing tolerance.</title>
        <authorList>
            <person name="Wu B."/>
            <person name="Yu Q."/>
            <person name="Deng Z."/>
            <person name="Duan Y."/>
            <person name="Luo F."/>
            <person name="Gmitter F. Jr."/>
        </authorList>
    </citation>
    <scope>NUCLEOTIDE SEQUENCE [LARGE SCALE GENOMIC DNA]</scope>
    <source>
        <strain evidence="2">cv. Valencia</strain>
    </source>
</reference>
<accession>A0ACB8J9H2</accession>
<name>A0ACB8J9H2_CITSI</name>
<protein>
    <submittedName>
        <fullName evidence="1">G-type lectin S-receptor-like serine/threonine-protein kinase</fullName>
    </submittedName>
</protein>
<sequence length="621" mass="69178">MVSANQRFRLGFFNPPSTTTHYLAISYVKPHELGDDETDKLVWIANRNTPIFDTSGSLTIDSNDGNLKILHNGGDPIAVSSIPGAGNNTIAILQDSGNLVLQEANHDGSTRRVLWQSFDYPTDTFLPGMKLGINLEADKKWFLQSWITEESPAQGSFTLGVDPNFTNHLSIWWRGEFHSNIGLWRNGIFDSSGDSTISDFIFSYTSNKQEKYFTYSVKGNVTLFPRLRIMADGILATHNGKERLIEGYPVCRNASSDFKTITALSGDISNDGFTFKESDNMTINDCQLACQKNCSCIAFASPNENNKTGCQIWSEGTNFTDAVFANPVFTYRLIYIRETTAAGDSGKKGSFEKGKKRWSSKTLKAVIATPLAAILFLCMCYLTWRKGKLPDGREVAMKRLSRNSGQGMVEFKNEAKLIAKLQHNNLVRLLGCSLLGEEKILVYEYMPNKSLDFFIFGTLRVIHRDLKASNILLDDQMNPKISDFGLARIFGVNELEVNTNRVVGTYGYMSPEYAMSGIVSMKIDVFSFGVLVLEIVSGKKNNSCYHSERPLNLIGYDQPTDRPTMSDVVSMLTNETMILPAPKQPAFFVDVNPDEEVLDVLNNDSKHCSVNSATISVLEAR</sequence>
<evidence type="ECO:0000313" key="1">
    <source>
        <dbReference type="EMBL" id="KAH9714397.1"/>
    </source>
</evidence>
<evidence type="ECO:0000313" key="2">
    <source>
        <dbReference type="Proteomes" id="UP000829398"/>
    </source>
</evidence>
<organism evidence="1 2">
    <name type="scientific">Citrus sinensis</name>
    <name type="common">Sweet orange</name>
    <name type="synonym">Citrus aurantium var. sinensis</name>
    <dbReference type="NCBI Taxonomy" id="2711"/>
    <lineage>
        <taxon>Eukaryota</taxon>
        <taxon>Viridiplantae</taxon>
        <taxon>Streptophyta</taxon>
        <taxon>Embryophyta</taxon>
        <taxon>Tracheophyta</taxon>
        <taxon>Spermatophyta</taxon>
        <taxon>Magnoliopsida</taxon>
        <taxon>eudicotyledons</taxon>
        <taxon>Gunneridae</taxon>
        <taxon>Pentapetalae</taxon>
        <taxon>rosids</taxon>
        <taxon>malvids</taxon>
        <taxon>Sapindales</taxon>
        <taxon>Rutaceae</taxon>
        <taxon>Aurantioideae</taxon>
        <taxon>Citrus</taxon>
    </lineage>
</organism>
<comment type="caution">
    <text evidence="1">The sequence shown here is derived from an EMBL/GenBank/DDBJ whole genome shotgun (WGS) entry which is preliminary data.</text>
</comment>
<dbReference type="EMBL" id="CM039176">
    <property type="protein sequence ID" value="KAH9714397.1"/>
    <property type="molecule type" value="Genomic_DNA"/>
</dbReference>
<proteinExistence type="predicted"/>
<dbReference type="Proteomes" id="UP000829398">
    <property type="component" value="Chromosome 7"/>
</dbReference>
<keyword evidence="2" id="KW-1185">Reference proteome</keyword>
<gene>
    <name evidence="1" type="ORF">KPL71_020646</name>
</gene>